<dbReference type="Gene3D" id="3.40.50.720">
    <property type="entry name" value="NAD(P)-binding Rossmann-like Domain"/>
    <property type="match status" value="2"/>
</dbReference>
<evidence type="ECO:0000313" key="1">
    <source>
        <dbReference type="EMBL" id="KAG0463892.1"/>
    </source>
</evidence>
<keyword evidence="3" id="KW-1185">Reference proteome</keyword>
<dbReference type="Proteomes" id="UP000639772">
    <property type="component" value="Chromosome 10"/>
</dbReference>
<dbReference type="EMBL" id="JADCNM010000010">
    <property type="protein sequence ID" value="KAG0465350.1"/>
    <property type="molecule type" value="Genomic_DNA"/>
</dbReference>
<dbReference type="Proteomes" id="UP000636800">
    <property type="component" value="Chromosome 10"/>
</dbReference>
<organism evidence="2 4">
    <name type="scientific">Vanilla planifolia</name>
    <name type="common">Vanilla</name>
    <dbReference type="NCBI Taxonomy" id="51239"/>
    <lineage>
        <taxon>Eukaryota</taxon>
        <taxon>Viridiplantae</taxon>
        <taxon>Streptophyta</taxon>
        <taxon>Embryophyta</taxon>
        <taxon>Tracheophyta</taxon>
        <taxon>Spermatophyta</taxon>
        <taxon>Magnoliopsida</taxon>
        <taxon>Liliopsida</taxon>
        <taxon>Asparagales</taxon>
        <taxon>Orchidaceae</taxon>
        <taxon>Vanilloideae</taxon>
        <taxon>Vanilleae</taxon>
        <taxon>Vanilla</taxon>
    </lineage>
</organism>
<proteinExistence type="predicted"/>
<name>A0A835Q303_VANPL</name>
<dbReference type="AlphaFoldDB" id="A0A835Q303"/>
<accession>A0A835Q303</accession>
<evidence type="ECO:0000313" key="4">
    <source>
        <dbReference type="Proteomes" id="UP000639772"/>
    </source>
</evidence>
<reference evidence="3 4" key="1">
    <citation type="journal article" date="2020" name="Nat. Food">
        <title>A phased Vanilla planifolia genome enables genetic improvement of flavour and production.</title>
        <authorList>
            <person name="Hasing T."/>
            <person name="Tang H."/>
            <person name="Brym M."/>
            <person name="Khazi F."/>
            <person name="Huang T."/>
            <person name="Chambers A.H."/>
        </authorList>
    </citation>
    <scope>NUCLEOTIDE SEQUENCE [LARGE SCALE GENOMIC DNA]</scope>
    <source>
        <tissue evidence="2">Leaf</tissue>
    </source>
</reference>
<sequence length="85" mass="9517">MLARSNYGYQAVADACATVVILQDTVVMWNPQPAPKDHHGDMPNHAMTPHISGTTIDAQLRYATGTKDMLDRFFKGEEFLHRTTL</sequence>
<protein>
    <recommendedName>
        <fullName evidence="5">Formate dehydrogenase</fullName>
    </recommendedName>
</protein>
<comment type="caution">
    <text evidence="2">The sequence shown here is derived from an EMBL/GenBank/DDBJ whole genome shotgun (WGS) entry which is preliminary data.</text>
</comment>
<gene>
    <name evidence="2" type="ORF">HPP92_019514</name>
    <name evidence="1" type="ORF">HPP92_019961</name>
</gene>
<evidence type="ECO:0000313" key="2">
    <source>
        <dbReference type="EMBL" id="KAG0465350.1"/>
    </source>
</evidence>
<dbReference type="EMBL" id="JADCNL010000010">
    <property type="protein sequence ID" value="KAG0463892.1"/>
    <property type="molecule type" value="Genomic_DNA"/>
</dbReference>
<evidence type="ECO:0000313" key="3">
    <source>
        <dbReference type="Proteomes" id="UP000636800"/>
    </source>
</evidence>
<evidence type="ECO:0008006" key="5">
    <source>
        <dbReference type="Google" id="ProtNLM"/>
    </source>
</evidence>
<dbReference type="OrthoDB" id="1745715at2759"/>